<reference evidence="2" key="1">
    <citation type="submission" date="2023-10" db="EMBL/GenBank/DDBJ databases">
        <authorList>
            <person name="Chen Y."/>
            <person name="Shah S."/>
            <person name="Dougan E. K."/>
            <person name="Thang M."/>
            <person name="Chan C."/>
        </authorList>
    </citation>
    <scope>NUCLEOTIDE SEQUENCE [LARGE SCALE GENOMIC DNA]</scope>
</reference>
<organism evidence="2 3">
    <name type="scientific">Prorocentrum cordatum</name>
    <dbReference type="NCBI Taxonomy" id="2364126"/>
    <lineage>
        <taxon>Eukaryota</taxon>
        <taxon>Sar</taxon>
        <taxon>Alveolata</taxon>
        <taxon>Dinophyceae</taxon>
        <taxon>Prorocentrales</taxon>
        <taxon>Prorocentraceae</taxon>
        <taxon>Prorocentrum</taxon>
    </lineage>
</organism>
<dbReference type="EMBL" id="CAUYUJ010015096">
    <property type="protein sequence ID" value="CAK0849836.1"/>
    <property type="molecule type" value="Genomic_DNA"/>
</dbReference>
<proteinExistence type="predicted"/>
<evidence type="ECO:0000256" key="1">
    <source>
        <dbReference type="SAM" id="MobiDB-lite"/>
    </source>
</evidence>
<accession>A0ABN9TUF5</accession>
<name>A0ABN9TUF5_9DINO</name>
<gene>
    <name evidence="2" type="ORF">PCOR1329_LOCUS42427</name>
</gene>
<comment type="caution">
    <text evidence="2">The sequence shown here is derived from an EMBL/GenBank/DDBJ whole genome shotgun (WGS) entry which is preliminary data.</text>
</comment>
<evidence type="ECO:0008006" key="4">
    <source>
        <dbReference type="Google" id="ProtNLM"/>
    </source>
</evidence>
<protein>
    <recommendedName>
        <fullName evidence="4">C2 domain-containing protein</fullName>
    </recommendedName>
</protein>
<evidence type="ECO:0000313" key="3">
    <source>
        <dbReference type="Proteomes" id="UP001189429"/>
    </source>
</evidence>
<dbReference type="Proteomes" id="UP001189429">
    <property type="component" value="Unassembled WGS sequence"/>
</dbReference>
<feature type="compositionally biased region" description="Low complexity" evidence="1">
    <location>
        <begin position="127"/>
        <end position="144"/>
    </location>
</feature>
<feature type="region of interest" description="Disordered" evidence="1">
    <location>
        <begin position="125"/>
        <end position="144"/>
    </location>
</feature>
<keyword evidence="3" id="KW-1185">Reference proteome</keyword>
<evidence type="ECO:0000313" key="2">
    <source>
        <dbReference type="EMBL" id="CAK0849836.1"/>
    </source>
</evidence>
<sequence length="160" mass="16332">RCCVAGVAEQTRWLPTGSAPGDWGESWDFPLHAHDLRGDLLVELLGGSSEDAEVLLGQARAPISVALMGGGREVRTVEQLDRPAHGRRGGAAFVAERCPEEDGSTTRDATGGSAEGEDCDLEFEITPPAALGGPHASAALAAAAPAEESLPLLAPGGGGR</sequence>
<feature type="region of interest" description="Disordered" evidence="1">
    <location>
        <begin position="81"/>
        <end position="120"/>
    </location>
</feature>
<feature type="non-terminal residue" evidence="2">
    <location>
        <position position="1"/>
    </location>
</feature>